<dbReference type="CDD" id="cd00096">
    <property type="entry name" value="Ig"/>
    <property type="match status" value="1"/>
</dbReference>
<dbReference type="InterPro" id="IPR003598">
    <property type="entry name" value="Ig_sub2"/>
</dbReference>
<name>A0A974C9S3_XENLA</name>
<dbReference type="Proteomes" id="UP000694892">
    <property type="component" value="Chromosome 8L"/>
</dbReference>
<proteinExistence type="predicted"/>
<dbReference type="InterPro" id="IPR007110">
    <property type="entry name" value="Ig-like_dom"/>
</dbReference>
<keyword evidence="1" id="KW-1133">Transmembrane helix</keyword>
<dbReference type="EMBL" id="CM004480">
    <property type="protein sequence ID" value="OCT69143.1"/>
    <property type="molecule type" value="Genomic_DNA"/>
</dbReference>
<feature type="transmembrane region" description="Helical" evidence="1">
    <location>
        <begin position="264"/>
        <end position="286"/>
    </location>
</feature>
<protein>
    <recommendedName>
        <fullName evidence="2">Ig-like domain-containing protein</fullName>
    </recommendedName>
</protein>
<feature type="domain" description="Ig-like" evidence="2">
    <location>
        <begin position="109"/>
        <end position="199"/>
    </location>
</feature>
<dbReference type="InterPro" id="IPR003599">
    <property type="entry name" value="Ig_sub"/>
</dbReference>
<dbReference type="SMART" id="SM00408">
    <property type="entry name" value="IGc2"/>
    <property type="match status" value="1"/>
</dbReference>
<evidence type="ECO:0000313" key="4">
    <source>
        <dbReference type="Proteomes" id="UP000694892"/>
    </source>
</evidence>
<keyword evidence="1" id="KW-0812">Transmembrane</keyword>
<organism evidence="3 4">
    <name type="scientific">Xenopus laevis</name>
    <name type="common">African clawed frog</name>
    <dbReference type="NCBI Taxonomy" id="8355"/>
    <lineage>
        <taxon>Eukaryota</taxon>
        <taxon>Metazoa</taxon>
        <taxon>Chordata</taxon>
        <taxon>Craniata</taxon>
        <taxon>Vertebrata</taxon>
        <taxon>Euteleostomi</taxon>
        <taxon>Amphibia</taxon>
        <taxon>Batrachia</taxon>
        <taxon>Anura</taxon>
        <taxon>Pipoidea</taxon>
        <taxon>Pipidae</taxon>
        <taxon>Xenopodinae</taxon>
        <taxon>Xenopus</taxon>
        <taxon>Xenopus</taxon>
    </lineage>
</organism>
<evidence type="ECO:0000256" key="1">
    <source>
        <dbReference type="SAM" id="Phobius"/>
    </source>
</evidence>
<sequence length="291" mass="33326">MQHSTMSMQYARHGDTVNLTCGAKSYPILWFKEDQEEVLQDIKPSYFSTKNNLQSSYKYCSEIYNERVLYINNVERSDSGIYYCTEGTISYVFHFVGKLLVTDKTLMDPSLELLVQSQQESSGSHLIMLMCVVYNWSHGWSSVQWNLGGSISDGLTTSGIDGTIRSLMVIPKTSEYVDAKMMCFIKENSSGKILSTPATENPVECSVVLYVGIGIVAGLLLLHQMILLHRRQVLRRANAYKGADQRMRSTVENEMVRIKSCVYALYWLNYIIHALFSIRKAFYWLFHLCYL</sequence>
<dbReference type="SUPFAM" id="SSF48726">
    <property type="entry name" value="Immunoglobulin"/>
    <property type="match status" value="2"/>
</dbReference>
<feature type="domain" description="Ig-like" evidence="2">
    <location>
        <begin position="1"/>
        <end position="85"/>
    </location>
</feature>
<evidence type="ECO:0000259" key="2">
    <source>
        <dbReference type="PROSITE" id="PS50835"/>
    </source>
</evidence>
<feature type="transmembrane region" description="Helical" evidence="1">
    <location>
        <begin position="207"/>
        <end position="228"/>
    </location>
</feature>
<dbReference type="SMART" id="SM00409">
    <property type="entry name" value="IG"/>
    <property type="match status" value="1"/>
</dbReference>
<dbReference type="InterPro" id="IPR013783">
    <property type="entry name" value="Ig-like_fold"/>
</dbReference>
<evidence type="ECO:0000313" key="3">
    <source>
        <dbReference type="EMBL" id="OCT69143.1"/>
    </source>
</evidence>
<dbReference type="PROSITE" id="PS50835">
    <property type="entry name" value="IG_LIKE"/>
    <property type="match status" value="2"/>
</dbReference>
<dbReference type="Gene3D" id="2.60.40.10">
    <property type="entry name" value="Immunoglobulins"/>
    <property type="match status" value="1"/>
</dbReference>
<dbReference type="Pfam" id="PF13927">
    <property type="entry name" value="Ig_3"/>
    <property type="match status" value="1"/>
</dbReference>
<dbReference type="InterPro" id="IPR036179">
    <property type="entry name" value="Ig-like_dom_sf"/>
</dbReference>
<accession>A0A974C9S3</accession>
<keyword evidence="1" id="KW-0472">Membrane</keyword>
<dbReference type="AlphaFoldDB" id="A0A974C9S3"/>
<gene>
    <name evidence="3" type="ORF">XELAEV_18040452mg</name>
</gene>
<reference evidence="4" key="1">
    <citation type="journal article" date="2016" name="Nature">
        <title>Genome evolution in the allotetraploid frog Xenopus laevis.</title>
        <authorList>
            <person name="Session A.M."/>
            <person name="Uno Y."/>
            <person name="Kwon T."/>
            <person name="Chapman J.A."/>
            <person name="Toyoda A."/>
            <person name="Takahashi S."/>
            <person name="Fukui A."/>
            <person name="Hikosaka A."/>
            <person name="Suzuki A."/>
            <person name="Kondo M."/>
            <person name="van Heeringen S.J."/>
            <person name="Quigley I."/>
            <person name="Heinz S."/>
            <person name="Ogino H."/>
            <person name="Ochi H."/>
            <person name="Hellsten U."/>
            <person name="Lyons J.B."/>
            <person name="Simakov O."/>
            <person name="Putnam N."/>
            <person name="Stites J."/>
            <person name="Kuroki Y."/>
            <person name="Tanaka T."/>
            <person name="Michiue T."/>
            <person name="Watanabe M."/>
            <person name="Bogdanovic O."/>
            <person name="Lister R."/>
            <person name="Georgiou G."/>
            <person name="Paranjpe S.S."/>
            <person name="van Kruijsbergen I."/>
            <person name="Shu S."/>
            <person name="Carlson J."/>
            <person name="Kinoshita T."/>
            <person name="Ohta Y."/>
            <person name="Mawaribuchi S."/>
            <person name="Jenkins J."/>
            <person name="Grimwood J."/>
            <person name="Schmutz J."/>
            <person name="Mitros T."/>
            <person name="Mozaffari S.V."/>
            <person name="Suzuki Y."/>
            <person name="Haramoto Y."/>
            <person name="Yamamoto T.S."/>
            <person name="Takagi C."/>
            <person name="Heald R."/>
            <person name="Miller K."/>
            <person name="Haudenschild C."/>
            <person name="Kitzman J."/>
            <person name="Nakayama T."/>
            <person name="Izutsu Y."/>
            <person name="Robert J."/>
            <person name="Fortriede J."/>
            <person name="Burns K."/>
            <person name="Lotay V."/>
            <person name="Karimi K."/>
            <person name="Yasuoka Y."/>
            <person name="Dichmann D.S."/>
            <person name="Flajnik M.F."/>
            <person name="Houston D.W."/>
            <person name="Shendure J."/>
            <person name="DuPasquier L."/>
            <person name="Vize P.D."/>
            <person name="Zorn A.M."/>
            <person name="Ito M."/>
            <person name="Marcotte E.M."/>
            <person name="Wallingford J.B."/>
            <person name="Ito Y."/>
            <person name="Asashima M."/>
            <person name="Ueno N."/>
            <person name="Matsuda Y."/>
            <person name="Veenstra G.J."/>
            <person name="Fujiyama A."/>
            <person name="Harland R.M."/>
            <person name="Taira M."/>
            <person name="Rokhsar D.S."/>
        </authorList>
    </citation>
    <scope>NUCLEOTIDE SEQUENCE [LARGE SCALE GENOMIC DNA]</scope>
    <source>
        <strain evidence="4">J</strain>
    </source>
</reference>